<sequence length="471" mass="48502">MSIGANWRQISPGAVPGASDATGNKFAQSNAADQLSDASEGRSFSEYMFGKDGFDFTDVLDVINPLQHIPGVGMIYRSLTGDELGNGARVVGGGLFGGVFGLAGAAIDAVVDAVTGEDTGAHVMAFVEEGFGGGSIDQGTAVADASNPAATPAESASFDGIYQGELVLPWMVGTQPVSVSASPEEQATIVQSAPTSPVDQAMLASTGVNASDLNVPWGQTTAPAKSPAQAVTNPLLQAQLSAQKQTPETEIAQLETDPAELTVAMASAGTTNPASTVAQTISASSQNAETMRRASLSSEGGNTVWARAQSGGRLSRQENNFAISPEIAAREARAAKLNQAKEEAENSKSVNPSIAGNGPLSAAEMAARFNAALGRDKAQTMAAEAVASSNAVADQGRMTTRQASLNDDRSTNSVTNADSEPETHPLMQRASSHIGTEEPVGAWFSQTMMDGLKKYQAMQKQNQSQSSGNSI</sequence>
<gene>
    <name evidence="2" type="ORF">P7680_06165</name>
</gene>
<protein>
    <submittedName>
        <fullName evidence="2">Uncharacterized protein</fullName>
    </submittedName>
</protein>
<feature type="region of interest" description="Disordered" evidence="1">
    <location>
        <begin position="270"/>
        <end position="300"/>
    </location>
</feature>
<evidence type="ECO:0000256" key="1">
    <source>
        <dbReference type="SAM" id="MobiDB-lite"/>
    </source>
</evidence>
<keyword evidence="3" id="KW-1185">Reference proteome</keyword>
<organism evidence="2 3">
    <name type="scientific">Thalassospira aquimaris</name>
    <dbReference type="NCBI Taxonomy" id="3037796"/>
    <lineage>
        <taxon>Bacteria</taxon>
        <taxon>Pseudomonadati</taxon>
        <taxon>Pseudomonadota</taxon>
        <taxon>Alphaproteobacteria</taxon>
        <taxon>Rhodospirillales</taxon>
        <taxon>Thalassospiraceae</taxon>
        <taxon>Thalassospira</taxon>
    </lineage>
</organism>
<evidence type="ECO:0000313" key="2">
    <source>
        <dbReference type="EMBL" id="MDG4718573.1"/>
    </source>
</evidence>
<dbReference type="Proteomes" id="UP001529180">
    <property type="component" value="Unassembled WGS sequence"/>
</dbReference>
<reference evidence="2 3" key="1">
    <citation type="submission" date="2023-03" db="EMBL/GenBank/DDBJ databases">
        <title>Strain FZY0004 represents a novel species in the genus Thalassospira isolated from seawater.</title>
        <authorList>
            <person name="Fu Z.-Y."/>
        </authorList>
    </citation>
    <scope>NUCLEOTIDE SEQUENCE [LARGE SCALE GENOMIC DNA]</scope>
    <source>
        <strain evidence="2 3">FZY0004</strain>
    </source>
</reference>
<feature type="compositionally biased region" description="Polar residues" evidence="1">
    <location>
        <begin position="397"/>
        <end position="418"/>
    </location>
</feature>
<dbReference type="EMBL" id="JARSBO010000003">
    <property type="protein sequence ID" value="MDG4718573.1"/>
    <property type="molecule type" value="Genomic_DNA"/>
</dbReference>
<feature type="region of interest" description="Disordered" evidence="1">
    <location>
        <begin position="389"/>
        <end position="425"/>
    </location>
</feature>
<proteinExistence type="predicted"/>
<dbReference type="RefSeq" id="WP_114100357.1">
    <property type="nucleotide sequence ID" value="NZ_JARSBO010000003.1"/>
</dbReference>
<accession>A0ABT6G974</accession>
<comment type="caution">
    <text evidence="2">The sequence shown here is derived from an EMBL/GenBank/DDBJ whole genome shotgun (WGS) entry which is preliminary data.</text>
</comment>
<evidence type="ECO:0000313" key="3">
    <source>
        <dbReference type="Proteomes" id="UP001529180"/>
    </source>
</evidence>
<name>A0ABT6G974_9PROT</name>
<feature type="region of interest" description="Disordered" evidence="1">
    <location>
        <begin position="1"/>
        <end position="22"/>
    </location>
</feature>